<evidence type="ECO:0000256" key="4">
    <source>
        <dbReference type="ARBA" id="ARBA00022989"/>
    </source>
</evidence>
<evidence type="ECO:0000313" key="8">
    <source>
        <dbReference type="EMBL" id="BAS25964.1"/>
    </source>
</evidence>
<gene>
    <name evidence="8" type="ORF">LIP_0107</name>
</gene>
<organism evidence="8 9">
    <name type="scientific">Limnochorda pilosa</name>
    <dbReference type="NCBI Taxonomy" id="1555112"/>
    <lineage>
        <taxon>Bacteria</taxon>
        <taxon>Bacillati</taxon>
        <taxon>Bacillota</taxon>
        <taxon>Limnochordia</taxon>
        <taxon>Limnochordales</taxon>
        <taxon>Limnochordaceae</taxon>
        <taxon>Limnochorda</taxon>
    </lineage>
</organism>
<sequence length="115" mass="12285">MRDVSEPMTPQAQGPAVQPGTQAGHDAGSGLYVRTWLWLLGLTIVEIAVASLSLPRGVTVGLLVVLALMKGALIMAYFMHLRFERLTFVYAVLSPLILAVALLAGIAPDAFTRLP</sequence>
<dbReference type="EMBL" id="AP014924">
    <property type="protein sequence ID" value="BAS25964.1"/>
    <property type="molecule type" value="Genomic_DNA"/>
</dbReference>
<dbReference type="Pfam" id="PF03626">
    <property type="entry name" value="COX4_pro"/>
    <property type="match status" value="1"/>
</dbReference>
<feature type="transmembrane region" description="Helical" evidence="7">
    <location>
        <begin position="36"/>
        <end position="54"/>
    </location>
</feature>
<feature type="region of interest" description="Disordered" evidence="6">
    <location>
        <begin position="1"/>
        <end position="24"/>
    </location>
</feature>
<evidence type="ECO:0000256" key="7">
    <source>
        <dbReference type="SAM" id="Phobius"/>
    </source>
</evidence>
<evidence type="ECO:0000256" key="2">
    <source>
        <dbReference type="ARBA" id="ARBA00022475"/>
    </source>
</evidence>
<reference evidence="9" key="1">
    <citation type="submission" date="2015-07" db="EMBL/GenBank/DDBJ databases">
        <title>Complete genome sequence and phylogenetic analysis of Limnochorda pilosa.</title>
        <authorList>
            <person name="Watanabe M."/>
            <person name="Kojima H."/>
            <person name="Fukui M."/>
        </authorList>
    </citation>
    <scope>NUCLEOTIDE SEQUENCE [LARGE SCALE GENOMIC DNA]</scope>
    <source>
        <strain evidence="9">HC45</strain>
    </source>
</reference>
<evidence type="ECO:0000256" key="5">
    <source>
        <dbReference type="ARBA" id="ARBA00023136"/>
    </source>
</evidence>
<dbReference type="Proteomes" id="UP000065807">
    <property type="component" value="Chromosome"/>
</dbReference>
<keyword evidence="9" id="KW-1185">Reference proteome</keyword>
<dbReference type="KEGG" id="lpil:LIP_0107"/>
<dbReference type="STRING" id="1555112.LIP_0107"/>
<keyword evidence="5 7" id="KW-0472">Membrane</keyword>
<evidence type="ECO:0000313" key="9">
    <source>
        <dbReference type="Proteomes" id="UP000065807"/>
    </source>
</evidence>
<evidence type="ECO:0000256" key="6">
    <source>
        <dbReference type="SAM" id="MobiDB-lite"/>
    </source>
</evidence>
<name>A0A0K2SGI9_LIMPI</name>
<keyword evidence="4 7" id="KW-1133">Transmembrane helix</keyword>
<feature type="transmembrane region" description="Helical" evidence="7">
    <location>
        <begin position="86"/>
        <end position="107"/>
    </location>
</feature>
<protein>
    <submittedName>
        <fullName evidence="8">Cytochrome C oxidase subunit IV</fullName>
    </submittedName>
</protein>
<reference evidence="9" key="2">
    <citation type="journal article" date="2016" name="Int. J. Syst. Evol. Microbiol.">
        <title>Complete genome sequence and cell structure of Limnochorda pilosa, a Gram-negative spore-former within the phylum Firmicutes.</title>
        <authorList>
            <person name="Watanabe M."/>
            <person name="Kojima H."/>
            <person name="Fukui M."/>
        </authorList>
    </citation>
    <scope>NUCLEOTIDE SEQUENCE [LARGE SCALE GENOMIC DNA]</scope>
    <source>
        <strain evidence="9">HC45</strain>
    </source>
</reference>
<evidence type="ECO:0000256" key="3">
    <source>
        <dbReference type="ARBA" id="ARBA00022692"/>
    </source>
</evidence>
<dbReference type="GO" id="GO:0005886">
    <property type="term" value="C:plasma membrane"/>
    <property type="evidence" value="ECO:0007669"/>
    <property type="project" value="UniProtKB-SubCell"/>
</dbReference>
<evidence type="ECO:0000256" key="1">
    <source>
        <dbReference type="ARBA" id="ARBA00004651"/>
    </source>
</evidence>
<keyword evidence="2" id="KW-1003">Cell membrane</keyword>
<dbReference type="InterPro" id="IPR005171">
    <property type="entry name" value="Cyt_c_oxidase_su4_prok"/>
</dbReference>
<keyword evidence="3 7" id="KW-0812">Transmembrane</keyword>
<dbReference type="AlphaFoldDB" id="A0A0K2SGI9"/>
<proteinExistence type="predicted"/>
<feature type="transmembrane region" description="Helical" evidence="7">
    <location>
        <begin position="60"/>
        <end position="79"/>
    </location>
</feature>
<comment type="subcellular location">
    <subcellularLocation>
        <location evidence="1">Cell membrane</location>
        <topology evidence="1">Multi-pass membrane protein</topology>
    </subcellularLocation>
</comment>
<accession>A0A0K2SGI9</accession>